<dbReference type="GO" id="GO:0009432">
    <property type="term" value="P:SOS response"/>
    <property type="evidence" value="ECO:0007669"/>
    <property type="project" value="UniProtKB-KW"/>
</dbReference>
<dbReference type="GO" id="GO:0005829">
    <property type="term" value="C:cytosol"/>
    <property type="evidence" value="ECO:0007669"/>
    <property type="project" value="TreeGrafter"/>
</dbReference>
<dbReference type="Pfam" id="PF13438">
    <property type="entry name" value="DUF4113"/>
    <property type="match status" value="1"/>
</dbReference>
<dbReference type="InterPro" id="IPR024728">
    <property type="entry name" value="PolY_HhH_motif"/>
</dbReference>
<evidence type="ECO:0000256" key="4">
    <source>
        <dbReference type="ARBA" id="ARBA00023204"/>
    </source>
</evidence>
<dbReference type="Pfam" id="PF11799">
    <property type="entry name" value="IMS_C"/>
    <property type="match status" value="1"/>
</dbReference>
<evidence type="ECO:0000256" key="1">
    <source>
        <dbReference type="ARBA" id="ARBA00010945"/>
    </source>
</evidence>
<evidence type="ECO:0000313" key="7">
    <source>
        <dbReference type="EMBL" id="RSK33058.1"/>
    </source>
</evidence>
<dbReference type="InterPro" id="IPR043502">
    <property type="entry name" value="DNA/RNA_pol_sf"/>
</dbReference>
<keyword evidence="5" id="KW-0742">SOS response</keyword>
<dbReference type="InterPro" id="IPR001126">
    <property type="entry name" value="UmuC"/>
</dbReference>
<protein>
    <submittedName>
        <fullName evidence="7">Y-family DNA polymerase</fullName>
    </submittedName>
</protein>
<evidence type="ECO:0000256" key="3">
    <source>
        <dbReference type="ARBA" id="ARBA00023199"/>
    </source>
</evidence>
<dbReference type="InterPro" id="IPR017961">
    <property type="entry name" value="DNA_pol_Y-fam_little_finger"/>
</dbReference>
<comment type="similarity">
    <text evidence="1">Belongs to the DNA polymerase type-Y family.</text>
</comment>
<dbReference type="PROSITE" id="PS50173">
    <property type="entry name" value="UMUC"/>
    <property type="match status" value="1"/>
</dbReference>
<dbReference type="Proteomes" id="UP000280066">
    <property type="component" value="Unassembled WGS sequence"/>
</dbReference>
<dbReference type="Gene3D" id="1.10.150.20">
    <property type="entry name" value="5' to 3' exonuclease, C-terminal subdomain"/>
    <property type="match status" value="1"/>
</dbReference>
<dbReference type="PANTHER" id="PTHR11076:SF34">
    <property type="entry name" value="PROTEIN UMUC"/>
    <property type="match status" value="1"/>
</dbReference>
<dbReference type="GO" id="GO:0042276">
    <property type="term" value="P:error-prone translesion synthesis"/>
    <property type="evidence" value="ECO:0007669"/>
    <property type="project" value="TreeGrafter"/>
</dbReference>
<dbReference type="GO" id="GO:0006281">
    <property type="term" value="P:DNA repair"/>
    <property type="evidence" value="ECO:0007669"/>
    <property type="project" value="UniProtKB-KW"/>
</dbReference>
<dbReference type="RefSeq" id="WP_125429313.1">
    <property type="nucleotide sequence ID" value="NZ_RWIS01000006.1"/>
</dbReference>
<organism evidence="7 8">
    <name type="scientific">Hymenobacter metallilatus</name>
    <dbReference type="NCBI Taxonomy" id="2493666"/>
    <lineage>
        <taxon>Bacteria</taxon>
        <taxon>Pseudomonadati</taxon>
        <taxon>Bacteroidota</taxon>
        <taxon>Cytophagia</taxon>
        <taxon>Cytophagales</taxon>
        <taxon>Hymenobacteraceae</taxon>
        <taxon>Hymenobacter</taxon>
    </lineage>
</organism>
<dbReference type="GO" id="GO:0003887">
    <property type="term" value="F:DNA-directed DNA polymerase activity"/>
    <property type="evidence" value="ECO:0007669"/>
    <property type="project" value="TreeGrafter"/>
</dbReference>
<dbReference type="OrthoDB" id="9808813at2"/>
<evidence type="ECO:0000256" key="2">
    <source>
        <dbReference type="ARBA" id="ARBA00022763"/>
    </source>
</evidence>
<dbReference type="EMBL" id="RWIS01000006">
    <property type="protein sequence ID" value="RSK33058.1"/>
    <property type="molecule type" value="Genomic_DNA"/>
</dbReference>
<dbReference type="Gene3D" id="3.40.1170.60">
    <property type="match status" value="1"/>
</dbReference>
<gene>
    <name evidence="7" type="ORF">EI290_10090</name>
</gene>
<dbReference type="Gene3D" id="3.30.70.270">
    <property type="match status" value="1"/>
</dbReference>
<accession>A0A3R9NHW4</accession>
<dbReference type="GO" id="GO:0003684">
    <property type="term" value="F:damaged DNA binding"/>
    <property type="evidence" value="ECO:0007669"/>
    <property type="project" value="InterPro"/>
</dbReference>
<keyword evidence="2" id="KW-0227">DNA damage</keyword>
<dbReference type="Pfam" id="PF11798">
    <property type="entry name" value="IMS_HHH"/>
    <property type="match status" value="1"/>
</dbReference>
<dbReference type="Gene3D" id="3.30.1490.100">
    <property type="entry name" value="DNA polymerase, Y-family, little finger domain"/>
    <property type="match status" value="1"/>
</dbReference>
<comment type="caution">
    <text evidence="7">The sequence shown here is derived from an EMBL/GenBank/DDBJ whole genome shotgun (WGS) entry which is preliminary data.</text>
</comment>
<dbReference type="InterPro" id="IPR050116">
    <property type="entry name" value="DNA_polymerase-Y"/>
</dbReference>
<dbReference type="CDD" id="cd01700">
    <property type="entry name" value="PolY_Pol_V_umuC"/>
    <property type="match status" value="1"/>
</dbReference>
<keyword evidence="3" id="KW-0741">SOS mutagenesis</keyword>
<feature type="domain" description="UmuC" evidence="6">
    <location>
        <begin position="2"/>
        <end position="188"/>
    </location>
</feature>
<dbReference type="Pfam" id="PF00817">
    <property type="entry name" value="IMS"/>
    <property type="match status" value="1"/>
</dbReference>
<dbReference type="InterPro" id="IPR036775">
    <property type="entry name" value="DNA_pol_Y-fam_lit_finger_sf"/>
</dbReference>
<reference evidence="7 8" key="1">
    <citation type="submission" date="2018-12" db="EMBL/GenBank/DDBJ databases">
        <authorList>
            <person name="Feng G."/>
            <person name="Zhu H."/>
        </authorList>
    </citation>
    <scope>NUCLEOTIDE SEQUENCE [LARGE SCALE GENOMIC DNA]</scope>
    <source>
        <strain evidence="7 8">9PBR-2</strain>
    </source>
</reference>
<dbReference type="AlphaFoldDB" id="A0A3R9NHW4"/>
<dbReference type="InterPro" id="IPR025188">
    <property type="entry name" value="DUF4113"/>
</dbReference>
<name>A0A3R9NHW4_9BACT</name>
<evidence type="ECO:0000256" key="5">
    <source>
        <dbReference type="ARBA" id="ARBA00023236"/>
    </source>
</evidence>
<dbReference type="PANTHER" id="PTHR11076">
    <property type="entry name" value="DNA REPAIR POLYMERASE UMUC / TRANSFERASE FAMILY MEMBER"/>
    <property type="match status" value="1"/>
</dbReference>
<keyword evidence="8" id="KW-1185">Reference proteome</keyword>
<proteinExistence type="inferred from homology"/>
<dbReference type="InterPro" id="IPR043128">
    <property type="entry name" value="Rev_trsase/Diguanyl_cyclase"/>
</dbReference>
<evidence type="ECO:0000259" key="6">
    <source>
        <dbReference type="PROSITE" id="PS50173"/>
    </source>
</evidence>
<evidence type="ECO:0000313" key="8">
    <source>
        <dbReference type="Proteomes" id="UP000280066"/>
    </source>
</evidence>
<keyword evidence="4" id="KW-0234">DNA repair</keyword>
<dbReference type="SUPFAM" id="SSF56672">
    <property type="entry name" value="DNA/RNA polymerases"/>
    <property type="match status" value="1"/>
</dbReference>
<sequence>MFALVDCNNFYVSCERVFRPDLAGQPVVVLSNNDGCLISRSPEAKALGLRMGAAYFQVKPELQRHGVQVFSSNYALYGDISGRIMRYLASVVPVAEVYSIDECFLHLHGMSAYCGSLTELATHWKEQIRKQMHIPVCIGLGPTRTLAKLANRLVKQLGQPSGVLLLETPAQQQWALAQTPVTEVWGVGRRYSEKLAALGIRTAAQLAEQSEAWARRHLGGVTGARLVRELQGHSCREGGAEGELEASRKTIMYSRSFAQPLTQLPDIQVAVAHFVSRAAEKLRGQHSLANTLTIFISKGRFSSGALPHTCTEVLTLPAPTHDTSELLRYAAAALRRLVQANVAYKKAGIVLSGLETAGQQQLPLFGATPQAALRTTLLAELDQLNQRYGRGTVRFAAALPAPGGVAQPWAGNSRWQTPAYTTRWDDLLWITA</sequence>